<dbReference type="EMBL" id="UYJE01003541">
    <property type="protein sequence ID" value="VDI20112.1"/>
    <property type="molecule type" value="Genomic_DNA"/>
</dbReference>
<comment type="caution">
    <text evidence="1">The sequence shown here is derived from an EMBL/GenBank/DDBJ whole genome shotgun (WGS) entry which is preliminary data.</text>
</comment>
<dbReference type="Proteomes" id="UP000596742">
    <property type="component" value="Unassembled WGS sequence"/>
</dbReference>
<organism evidence="1 2">
    <name type="scientific">Mytilus galloprovincialis</name>
    <name type="common">Mediterranean mussel</name>
    <dbReference type="NCBI Taxonomy" id="29158"/>
    <lineage>
        <taxon>Eukaryota</taxon>
        <taxon>Metazoa</taxon>
        <taxon>Spiralia</taxon>
        <taxon>Lophotrochozoa</taxon>
        <taxon>Mollusca</taxon>
        <taxon>Bivalvia</taxon>
        <taxon>Autobranchia</taxon>
        <taxon>Pteriomorphia</taxon>
        <taxon>Mytilida</taxon>
        <taxon>Mytiloidea</taxon>
        <taxon>Mytilidae</taxon>
        <taxon>Mytilinae</taxon>
        <taxon>Mytilus</taxon>
    </lineage>
</organism>
<keyword evidence="2" id="KW-1185">Reference proteome</keyword>
<reference evidence="1" key="1">
    <citation type="submission" date="2018-11" db="EMBL/GenBank/DDBJ databases">
        <authorList>
            <person name="Alioto T."/>
            <person name="Alioto T."/>
        </authorList>
    </citation>
    <scope>NUCLEOTIDE SEQUENCE</scope>
</reference>
<dbReference type="AlphaFoldDB" id="A0A8B6DJM3"/>
<evidence type="ECO:0000313" key="1">
    <source>
        <dbReference type="EMBL" id="VDI20112.1"/>
    </source>
</evidence>
<sequence>MEYDDIFLYLKETKYFYGKNNDKRILRGKAKNIVLGSHDNLYYIEDSRKKQVVTHERLISVLRLCNVNCGSHLGRDKTNHKVKKEGINNIYKGRKIPNEQDSFEETTTVEETINIITIKESFNQLAHQLVSAILLARFAAQDLTTEDWHTSDEV</sequence>
<protein>
    <submittedName>
        <fullName evidence="1">Uncharacterized protein</fullName>
    </submittedName>
</protein>
<evidence type="ECO:0000313" key="2">
    <source>
        <dbReference type="Proteomes" id="UP000596742"/>
    </source>
</evidence>
<name>A0A8B6DJM3_MYTGA</name>
<accession>A0A8B6DJM3</accession>
<gene>
    <name evidence="1" type="ORF">MGAL_10B015269</name>
</gene>
<proteinExistence type="predicted"/>